<dbReference type="EMBL" id="SOCA01000003">
    <property type="protein sequence ID" value="TDU70959.1"/>
    <property type="molecule type" value="Genomic_DNA"/>
</dbReference>
<evidence type="ECO:0000256" key="2">
    <source>
        <dbReference type="SAM" id="SignalP"/>
    </source>
</evidence>
<organism evidence="3 4">
    <name type="scientific">Prosthecobacter fusiformis</name>
    <dbReference type="NCBI Taxonomy" id="48464"/>
    <lineage>
        <taxon>Bacteria</taxon>
        <taxon>Pseudomonadati</taxon>
        <taxon>Verrucomicrobiota</taxon>
        <taxon>Verrucomicrobiia</taxon>
        <taxon>Verrucomicrobiales</taxon>
        <taxon>Verrucomicrobiaceae</taxon>
        <taxon>Prosthecobacter</taxon>
    </lineage>
</organism>
<keyword evidence="4" id="KW-1185">Reference proteome</keyword>
<keyword evidence="2" id="KW-0732">Signal</keyword>
<comment type="caution">
    <text evidence="3">The sequence shown here is derived from an EMBL/GenBank/DDBJ whole genome shotgun (WGS) entry which is preliminary data.</text>
</comment>
<dbReference type="AlphaFoldDB" id="A0A4R7RZW4"/>
<proteinExistence type="predicted"/>
<feature type="signal peptide" evidence="2">
    <location>
        <begin position="1"/>
        <end position="23"/>
    </location>
</feature>
<sequence>MKSPRFFTLFTLLSLTSAFTVRAEKLDDWFKLLPKNTVGVIAIKNTPELLADWDKSSFAKLLEDEDFKKWTAPMMKNGEAPWDKASKESSGEGLHDNLKRYPGASMAVFTGDGPEDFEGDTPPICALSEAGGQEKALEEMKAKEFELAIKNDENLKQTTQEIEGVTVHVLAPAGSEDGWEKGYAFVDDVLVEASNLKQMVYFITALKSGSGEGADVVTNHLSRLAQLTEGHTDVLVYLNGETLVQWGLTAAKTAASENAQAQAMPVTPDSIIAALGVEELQSMALMLDITDEQSRMEVALLHPEKPVGLVTLMRGTSGEVILPSFIPADVISGSVMRYSMLDLWDNLLGMINKLGPMAAMATMQLGGAEAQAGVKIRDDLFASLDDEYIEMTDGTLDKQSQVLAFKVKDKERLGGAIDGIKRFAGGGFAAFEESEFLGYQISMIKSANAQPGATEVGFCLTEDYLIFSTGPQALLKKVLSRMKEPSGPSVWENDRVQDLLTRLPAGYIGAGVADGGKLMKVFVDAMGMVQGQAAKTAKKKGKGKGKKGPGEGSGLGGLVEEEAKEDTWFDPNAIPPDAMWKRYFGTNVSGYYNPADAIYYRSVTTPVAAQ</sequence>
<dbReference type="RefSeq" id="WP_133795154.1">
    <property type="nucleotide sequence ID" value="NZ_SOCA01000003.1"/>
</dbReference>
<evidence type="ECO:0000313" key="4">
    <source>
        <dbReference type="Proteomes" id="UP000295662"/>
    </source>
</evidence>
<protein>
    <recommendedName>
        <fullName evidence="5">DUF3352 domain-containing protein</fullName>
    </recommendedName>
</protein>
<evidence type="ECO:0000313" key="3">
    <source>
        <dbReference type="EMBL" id="TDU70959.1"/>
    </source>
</evidence>
<dbReference type="Proteomes" id="UP000295662">
    <property type="component" value="Unassembled WGS sequence"/>
</dbReference>
<evidence type="ECO:0008006" key="5">
    <source>
        <dbReference type="Google" id="ProtNLM"/>
    </source>
</evidence>
<feature type="compositionally biased region" description="Basic residues" evidence="1">
    <location>
        <begin position="536"/>
        <end position="547"/>
    </location>
</feature>
<feature type="chain" id="PRO_5020918180" description="DUF3352 domain-containing protein" evidence="2">
    <location>
        <begin position="24"/>
        <end position="610"/>
    </location>
</feature>
<feature type="region of interest" description="Disordered" evidence="1">
    <location>
        <begin position="534"/>
        <end position="558"/>
    </location>
</feature>
<dbReference type="OrthoDB" id="177752at2"/>
<evidence type="ECO:0000256" key="1">
    <source>
        <dbReference type="SAM" id="MobiDB-lite"/>
    </source>
</evidence>
<reference evidence="3 4" key="1">
    <citation type="submission" date="2019-03" db="EMBL/GenBank/DDBJ databases">
        <title>Genomic Encyclopedia of Archaeal and Bacterial Type Strains, Phase II (KMG-II): from individual species to whole genera.</title>
        <authorList>
            <person name="Goeker M."/>
        </authorList>
    </citation>
    <scope>NUCLEOTIDE SEQUENCE [LARGE SCALE GENOMIC DNA]</scope>
    <source>
        <strain evidence="3 4">ATCC 25309</strain>
    </source>
</reference>
<accession>A0A4R7RZW4</accession>
<name>A0A4R7RZW4_9BACT</name>
<gene>
    <name evidence="3" type="ORF">EI77_02077</name>
</gene>